<dbReference type="InterPro" id="IPR038729">
    <property type="entry name" value="Rad50/SbcC_AAA"/>
</dbReference>
<dbReference type="Pfam" id="PF13558">
    <property type="entry name" value="SbcC_Walker_B"/>
    <property type="match status" value="1"/>
</dbReference>
<dbReference type="Gene3D" id="3.40.50.300">
    <property type="entry name" value="P-loop containing nucleotide triphosphate hydrolases"/>
    <property type="match status" value="2"/>
</dbReference>
<evidence type="ECO:0000256" key="1">
    <source>
        <dbReference type="ARBA" id="ARBA00006930"/>
    </source>
</evidence>
<evidence type="ECO:0000256" key="2">
    <source>
        <dbReference type="ARBA" id="ARBA00011322"/>
    </source>
</evidence>
<accession>A0A0X3UTJ5</accession>
<name>A0A0X3UTJ5_9ACTN</name>
<dbReference type="Proteomes" id="UP000053244">
    <property type="component" value="Unassembled WGS sequence"/>
</dbReference>
<dbReference type="AlphaFoldDB" id="A0A0X3UTJ5"/>
<dbReference type="PANTHER" id="PTHR32114">
    <property type="entry name" value="ABC TRANSPORTER ABCH.3"/>
    <property type="match status" value="1"/>
</dbReference>
<proteinExistence type="inferred from homology"/>
<dbReference type="PANTHER" id="PTHR32114:SF2">
    <property type="entry name" value="ABC TRANSPORTER ABCH.3"/>
    <property type="match status" value="1"/>
</dbReference>
<gene>
    <name evidence="6" type="ORF">ADL15_14230</name>
</gene>
<evidence type="ECO:0000259" key="5">
    <source>
        <dbReference type="Pfam" id="PF13476"/>
    </source>
</evidence>
<comment type="caution">
    <text evidence="6">The sequence shown here is derived from an EMBL/GenBank/DDBJ whole genome shotgun (WGS) entry which is preliminary data.</text>
</comment>
<comment type="subunit">
    <text evidence="2">Heterodimer of SbcC and SbcD.</text>
</comment>
<dbReference type="GO" id="GO:0006302">
    <property type="term" value="P:double-strand break repair"/>
    <property type="evidence" value="ECO:0007669"/>
    <property type="project" value="InterPro"/>
</dbReference>
<dbReference type="SUPFAM" id="SSF52540">
    <property type="entry name" value="P-loop containing nucleoside triphosphate hydrolases"/>
    <property type="match status" value="1"/>
</dbReference>
<evidence type="ECO:0000313" key="7">
    <source>
        <dbReference type="Proteomes" id="UP000053244"/>
    </source>
</evidence>
<feature type="coiled-coil region" evidence="4">
    <location>
        <begin position="289"/>
        <end position="316"/>
    </location>
</feature>
<feature type="coiled-coil region" evidence="4">
    <location>
        <begin position="364"/>
        <end position="391"/>
    </location>
</feature>
<dbReference type="InterPro" id="IPR027417">
    <property type="entry name" value="P-loop_NTPase"/>
</dbReference>
<evidence type="ECO:0000256" key="4">
    <source>
        <dbReference type="SAM" id="Coils"/>
    </source>
</evidence>
<evidence type="ECO:0000256" key="3">
    <source>
        <dbReference type="ARBA" id="ARBA00013368"/>
    </source>
</evidence>
<dbReference type="EMBL" id="LLZH01000097">
    <property type="protein sequence ID" value="KUL35903.1"/>
    <property type="molecule type" value="Genomic_DNA"/>
</dbReference>
<dbReference type="GO" id="GO:0016887">
    <property type="term" value="F:ATP hydrolysis activity"/>
    <property type="evidence" value="ECO:0007669"/>
    <property type="project" value="InterPro"/>
</dbReference>
<feature type="domain" description="Rad50/SbcC-type AAA" evidence="5">
    <location>
        <begin position="5"/>
        <end position="218"/>
    </location>
</feature>
<reference evidence="6 7" key="1">
    <citation type="submission" date="2015-10" db="EMBL/GenBank/DDBJ databases">
        <authorList>
            <person name="Gilbert D.G."/>
        </authorList>
    </citation>
    <scope>NUCLEOTIDE SEQUENCE [LARGE SCALE GENOMIC DNA]</scope>
    <source>
        <strain evidence="6 7">NRRL B-16712</strain>
    </source>
</reference>
<dbReference type="RefSeq" id="WP_067689640.1">
    <property type="nucleotide sequence ID" value="NZ_LLZH01000097.1"/>
</dbReference>
<keyword evidence="4" id="KW-0175">Coiled coil</keyword>
<comment type="similarity">
    <text evidence="1">Belongs to the SMC family. SbcC subfamily.</text>
</comment>
<keyword evidence="7" id="KW-1185">Reference proteome</keyword>
<dbReference type="OrthoDB" id="9795626at2"/>
<organism evidence="6 7">
    <name type="scientific">Actinoplanes awajinensis subsp. mycoplanecinus</name>
    <dbReference type="NCBI Taxonomy" id="135947"/>
    <lineage>
        <taxon>Bacteria</taxon>
        <taxon>Bacillati</taxon>
        <taxon>Actinomycetota</taxon>
        <taxon>Actinomycetes</taxon>
        <taxon>Micromonosporales</taxon>
        <taxon>Micromonosporaceae</taxon>
        <taxon>Actinoplanes</taxon>
    </lineage>
</organism>
<protein>
    <recommendedName>
        <fullName evidence="3">Nuclease SbcCD subunit C</fullName>
    </recommendedName>
</protein>
<dbReference type="Pfam" id="PF13476">
    <property type="entry name" value="AAA_23"/>
    <property type="match status" value="1"/>
</dbReference>
<evidence type="ECO:0000313" key="6">
    <source>
        <dbReference type="EMBL" id="KUL35903.1"/>
    </source>
</evidence>
<sequence>MRPIRLDMSGFTVFRDQTTVDFTDADYFALVGPTGSGKSTVLDAICFVLYGQVPRWGGARGIVNALAPSAVEARVRLVFESAGDRYVATRVVRRDGRGNVKTSGAGLQLMPAGFDVSKLDTGMDLADLGEVLAGVPAEMDEAVQAAVGLPYEQFTSCVILPQGQFADFLHAKPATRQQILINLLGLQMYERVQVRAAERGKTADAKLTVVDQSLAALEDATDEAVESAAEHLARMRELTGAVEAAVPGLRAARAEEEAARGTRDTLDAELGLLSSVRTPKGLAEATGAITAARTTAEQAAEAVHEAEEAEEKVRGELTAAGDAGSLRLALDRHTELDRLTEQEGWFAGKVSVAEVECRDARASADLAESEHTGAQQLLEQARQDYRDAQQRDRASALRGHLVAGHDCPVCEQKVTVVPQVPRESSVRLAEAAGNAAREAAEQATARFQQRDAVARNLESDLERKRGQYEHHLTRLAEVRKAVQGLPGVEAIQQRLAEFTRLQGRLEDATAAVRSARDRLRAAQTGVRTAEEQQRTAWRTFDAVRDGLARFVPPPADRDDLAGAWASLVDWARAEHASRATARAAAEGSVTAAHQATAGAHAAIVALFTAAEVQPPATPPTVTADAEATLIRAAAVTAERAEAAWQRMTERFEQAREQQDQRMVLQQESRVAKSLAGHLRANNFERWLLEEALDLLVDGASGILRELTGGQYELMHDKGEFFVVDHHDAGLRRGVRTLSGGETFQASLALALALSEQLAGMSTTAASLESIVLDEGFGTLDAATLDVVAATLENLAARGDRMVGLVTHVHALAERVPVRFEVHKDARTAYVERVGL</sequence>